<evidence type="ECO:0000313" key="3">
    <source>
        <dbReference type="Proteomes" id="UP001153269"/>
    </source>
</evidence>
<comment type="caution">
    <text evidence="2">The sequence shown here is derived from an EMBL/GenBank/DDBJ whole genome shotgun (WGS) entry which is preliminary data.</text>
</comment>
<organism evidence="2 3">
    <name type="scientific">Pleuronectes platessa</name>
    <name type="common">European plaice</name>
    <dbReference type="NCBI Taxonomy" id="8262"/>
    <lineage>
        <taxon>Eukaryota</taxon>
        <taxon>Metazoa</taxon>
        <taxon>Chordata</taxon>
        <taxon>Craniata</taxon>
        <taxon>Vertebrata</taxon>
        <taxon>Euteleostomi</taxon>
        <taxon>Actinopterygii</taxon>
        <taxon>Neopterygii</taxon>
        <taxon>Teleostei</taxon>
        <taxon>Neoteleostei</taxon>
        <taxon>Acanthomorphata</taxon>
        <taxon>Carangaria</taxon>
        <taxon>Pleuronectiformes</taxon>
        <taxon>Pleuronectoidei</taxon>
        <taxon>Pleuronectidae</taxon>
        <taxon>Pleuronectes</taxon>
    </lineage>
</organism>
<gene>
    <name evidence="2" type="ORF">PLEPLA_LOCUS19790</name>
</gene>
<dbReference type="AlphaFoldDB" id="A0A9N7YN72"/>
<protein>
    <submittedName>
        <fullName evidence="2">Uncharacterized protein</fullName>
    </submittedName>
</protein>
<feature type="region of interest" description="Disordered" evidence="1">
    <location>
        <begin position="33"/>
        <end position="102"/>
    </location>
</feature>
<name>A0A9N7YN72_PLEPL</name>
<sequence>MLNCRGEGEILIELSLQGNVASGSEVLRHHKHGAITRHQTPPDAMFRTLPDATISPQPPSALSHHQPSDAISPQTPPDIPTCRFLSSTTTLPPSDSDHSVLS</sequence>
<evidence type="ECO:0000256" key="1">
    <source>
        <dbReference type="SAM" id="MobiDB-lite"/>
    </source>
</evidence>
<feature type="compositionally biased region" description="Low complexity" evidence="1">
    <location>
        <begin position="85"/>
        <end position="94"/>
    </location>
</feature>
<evidence type="ECO:0000313" key="2">
    <source>
        <dbReference type="EMBL" id="CAB1431733.1"/>
    </source>
</evidence>
<accession>A0A9N7YN72</accession>
<dbReference type="Proteomes" id="UP001153269">
    <property type="component" value="Unassembled WGS sequence"/>
</dbReference>
<dbReference type="EMBL" id="CADEAL010001366">
    <property type="protein sequence ID" value="CAB1431733.1"/>
    <property type="molecule type" value="Genomic_DNA"/>
</dbReference>
<proteinExistence type="predicted"/>
<keyword evidence="3" id="KW-1185">Reference proteome</keyword>
<feature type="compositionally biased region" description="Polar residues" evidence="1">
    <location>
        <begin position="63"/>
        <end position="73"/>
    </location>
</feature>
<reference evidence="2" key="1">
    <citation type="submission" date="2020-03" db="EMBL/GenBank/DDBJ databases">
        <authorList>
            <person name="Weist P."/>
        </authorList>
    </citation>
    <scope>NUCLEOTIDE SEQUENCE</scope>
</reference>